<organism evidence="2 3">
    <name type="scientific">Babesia caballi</name>
    <dbReference type="NCBI Taxonomy" id="5871"/>
    <lineage>
        <taxon>Eukaryota</taxon>
        <taxon>Sar</taxon>
        <taxon>Alveolata</taxon>
        <taxon>Apicomplexa</taxon>
        <taxon>Aconoidasida</taxon>
        <taxon>Piroplasmida</taxon>
        <taxon>Babesiidae</taxon>
        <taxon>Babesia</taxon>
    </lineage>
</organism>
<keyword evidence="1" id="KW-1133">Transmembrane helix</keyword>
<dbReference type="GeneID" id="94193744"/>
<keyword evidence="1" id="KW-0812">Transmembrane</keyword>
<keyword evidence="3" id="KW-1185">Reference proteome</keyword>
<name>A0AAV4LQ31_BABCB</name>
<evidence type="ECO:0000313" key="2">
    <source>
        <dbReference type="EMBL" id="GIX62263.1"/>
    </source>
</evidence>
<feature type="transmembrane region" description="Helical" evidence="1">
    <location>
        <begin position="7"/>
        <end position="26"/>
    </location>
</feature>
<gene>
    <name evidence="2" type="ORF">BcabD6B2_16980</name>
</gene>
<reference evidence="2 3" key="1">
    <citation type="submission" date="2021-06" db="EMBL/GenBank/DDBJ databases">
        <title>Genome sequence of Babesia caballi.</title>
        <authorList>
            <person name="Yamagishi J."/>
            <person name="Kidaka T."/>
            <person name="Ochi A."/>
        </authorList>
    </citation>
    <scope>NUCLEOTIDE SEQUENCE [LARGE SCALE GENOMIC DNA]</scope>
    <source>
        <strain evidence="2">USDA-D6B2</strain>
    </source>
</reference>
<accession>A0AAV4LQ31</accession>
<keyword evidence="1" id="KW-0472">Membrane</keyword>
<comment type="caution">
    <text evidence="2">The sequence shown here is derived from an EMBL/GenBank/DDBJ whole genome shotgun (WGS) entry which is preliminary data.</text>
</comment>
<sequence>MREQRRLLLLYFGAALALFYSAYYYVVRGGRLSLSRYSVDRYFQQSPTPFVHRCHVYYDSAGSASPRQIAVAVAEKLSSGDVPSEARRIEDYKYFRHLSDEGTVTESLNDLLDLSSPFSVLLRHNPNPAFEGDFEVVVNGGKSLVFSLADTAVNSPHVADKIHDVVRGLFFKYGTMPSTHMTPVLDLNFLLTSDDRKVSWNVRDDIVTPYFHAIVNAMSLFYDVSLHSRVISGANLTGTMKLREERLVDLQEQEVEMFHALERVTSLEVATRDSSIYRHSIAFLCHLPHRALRFYDRALRRETDSVMIKGLGVVSFLDPKSDDGGAYRLTPGDIAALMGSWVTHIRKLHNLPSSLTETLADALQNEDVVTVVEDGHYSVVSPHLTFGVRMLPPGVVAFYGFEVTKIAASLYRLYLKGAMDNLQKVVKQLSRISFMTRVSEAAAHNAKECHAAISCVFSGRRDGKPLSNVEALALARTAFKQSLEAMGDDETYAKNVVSVEHGFAALLCDTFSSVFPMAVNTIKHVLNK</sequence>
<proteinExistence type="predicted"/>
<evidence type="ECO:0000313" key="3">
    <source>
        <dbReference type="Proteomes" id="UP001497744"/>
    </source>
</evidence>
<dbReference type="RefSeq" id="XP_067714332.1">
    <property type="nucleotide sequence ID" value="XM_067858231.1"/>
</dbReference>
<evidence type="ECO:0000256" key="1">
    <source>
        <dbReference type="SAM" id="Phobius"/>
    </source>
</evidence>
<dbReference type="EMBL" id="BPLF01000001">
    <property type="protein sequence ID" value="GIX62263.1"/>
    <property type="molecule type" value="Genomic_DNA"/>
</dbReference>
<dbReference type="AlphaFoldDB" id="A0AAV4LQ31"/>
<dbReference type="Proteomes" id="UP001497744">
    <property type="component" value="Unassembled WGS sequence"/>
</dbReference>
<protein>
    <submittedName>
        <fullName evidence="2">Membrane protein, putative</fullName>
    </submittedName>
</protein>